<dbReference type="SMART" id="SM00471">
    <property type="entry name" value="HDc"/>
    <property type="match status" value="1"/>
</dbReference>
<dbReference type="Pfam" id="PF01966">
    <property type="entry name" value="HD"/>
    <property type="match status" value="1"/>
</dbReference>
<dbReference type="InterPro" id="IPR004365">
    <property type="entry name" value="NA-bd_OB_tRNA"/>
</dbReference>
<dbReference type="PANTHER" id="PTHR37294">
    <property type="entry name" value="3'-5' EXORIBONUCLEASE YHAM"/>
    <property type="match status" value="1"/>
</dbReference>
<dbReference type="NCBIfam" id="TIGR00277">
    <property type="entry name" value="HDIG"/>
    <property type="match status" value="1"/>
</dbReference>
<evidence type="ECO:0000256" key="1">
    <source>
        <dbReference type="ARBA" id="ARBA00022801"/>
    </source>
</evidence>
<dbReference type="PATRIC" id="fig|1617427.3.peg.269"/>
<accession>A0A136KKK8</accession>
<dbReference type="GO" id="GO:0031125">
    <property type="term" value="P:rRNA 3'-end processing"/>
    <property type="evidence" value="ECO:0007669"/>
    <property type="project" value="TreeGrafter"/>
</dbReference>
<dbReference type="Gene3D" id="1.10.3210.10">
    <property type="entry name" value="Hypothetical protein af1432"/>
    <property type="match status" value="1"/>
</dbReference>
<dbReference type="SUPFAM" id="SSF50249">
    <property type="entry name" value="Nucleic acid-binding proteins"/>
    <property type="match status" value="1"/>
</dbReference>
<dbReference type="InterPro" id="IPR006675">
    <property type="entry name" value="HDIG_dom"/>
</dbReference>
<dbReference type="PANTHER" id="PTHR37294:SF1">
    <property type="entry name" value="3'-5' EXORIBONUCLEASE YHAM"/>
    <property type="match status" value="1"/>
</dbReference>
<dbReference type="CDD" id="cd04492">
    <property type="entry name" value="YhaM_OBF_like"/>
    <property type="match status" value="1"/>
</dbReference>
<dbReference type="InterPro" id="IPR003607">
    <property type="entry name" value="HD/PDEase_dom"/>
</dbReference>
<dbReference type="Proteomes" id="UP000070449">
    <property type="component" value="Unassembled WGS sequence"/>
</dbReference>
<evidence type="ECO:0000259" key="2">
    <source>
        <dbReference type="SMART" id="SM00471"/>
    </source>
</evidence>
<dbReference type="STRING" id="1617427.UZ20_WS6002000254"/>
<sequence>MKQFYVTDLKHGLQLNNETFAIKDATRQTTKAGKPFFRLTLQDKTGSIGAQIWSDSFASVDTKTISSGRVVMIDAMVEDYKGTLQLNISKLSAVDETALEEFVEASDFDLDDLWKQLREHIDSIQKPNIKKFLEKFFGDQDFCVRFKTAPAAEEIHHSFRGGLLEHVLEMLAIIDSFKKFYPEADYDIAKAGAILHDVGKLEEMKVEGTVVQRTKAGSLLGHIPLGFEMVSRYADNVLSLEEALNIKHIILSHHGQLEYGSPVKPATIEAIMVSEADDTSSKVRIFQKVLRRASSADGEFTEYDRILGTKVYKNTTLKSEATSLDDSELAHEQSSFA</sequence>
<comment type="caution">
    <text evidence="3">The sequence shown here is derived from an EMBL/GenBank/DDBJ whole genome shotgun (WGS) entry which is preliminary data.</text>
</comment>
<keyword evidence="1 3" id="KW-0378">Hydrolase</keyword>
<dbReference type="AlphaFoldDB" id="A0A136KKK8"/>
<dbReference type="InterPro" id="IPR050798">
    <property type="entry name" value="YhaM_exoribonuc/phosphodiest"/>
</dbReference>
<dbReference type="Gene3D" id="2.40.50.140">
    <property type="entry name" value="Nucleic acid-binding proteins"/>
    <property type="match status" value="1"/>
</dbReference>
<dbReference type="Pfam" id="PF01336">
    <property type="entry name" value="tRNA_anti-codon"/>
    <property type="match status" value="1"/>
</dbReference>
<dbReference type="GO" id="GO:0016787">
    <property type="term" value="F:hydrolase activity"/>
    <property type="evidence" value="ECO:0007669"/>
    <property type="project" value="UniProtKB-KW"/>
</dbReference>
<protein>
    <submittedName>
        <fullName evidence="3">3'-5' exoribonuclease YhaM</fullName>
        <ecNumber evidence="3">3.1.-.-</ecNumber>
    </submittedName>
</protein>
<name>A0A136KKK8_9BACT</name>
<dbReference type="CDD" id="cd00077">
    <property type="entry name" value="HDc"/>
    <property type="match status" value="1"/>
</dbReference>
<organism evidence="3 4">
    <name type="scientific">candidate division WS6 bacterium OLB21</name>
    <dbReference type="NCBI Taxonomy" id="1617427"/>
    <lineage>
        <taxon>Bacteria</taxon>
        <taxon>Candidatus Dojkabacteria</taxon>
    </lineage>
</organism>
<proteinExistence type="predicted"/>
<dbReference type="EMBL" id="JYPD01000011">
    <property type="protein sequence ID" value="KXK09944.1"/>
    <property type="molecule type" value="Genomic_DNA"/>
</dbReference>
<evidence type="ECO:0000313" key="3">
    <source>
        <dbReference type="EMBL" id="KXK09944.1"/>
    </source>
</evidence>
<dbReference type="EC" id="3.1.-.-" evidence="3"/>
<dbReference type="InterPro" id="IPR006674">
    <property type="entry name" value="HD_domain"/>
</dbReference>
<evidence type="ECO:0000313" key="4">
    <source>
        <dbReference type="Proteomes" id="UP000070449"/>
    </source>
</evidence>
<dbReference type="InterPro" id="IPR012340">
    <property type="entry name" value="NA-bd_OB-fold"/>
</dbReference>
<gene>
    <name evidence="3" type="primary">yhaM</name>
    <name evidence="3" type="ORF">UZ20_WS6002000254</name>
</gene>
<reference evidence="3 4" key="1">
    <citation type="submission" date="2015-02" db="EMBL/GenBank/DDBJ databases">
        <title>Improved understanding of the partial-nitritation anammox process through 23 genomes representing the majority of the microbial community.</title>
        <authorList>
            <person name="Speth D.R."/>
            <person name="In T Zandt M."/>
            <person name="Guerrero Cruz S."/>
            <person name="Jetten M.S."/>
            <person name="Dutilh B.E."/>
        </authorList>
    </citation>
    <scope>NUCLEOTIDE SEQUENCE [LARGE SCALE GENOMIC DNA]</scope>
    <source>
        <strain evidence="3">OLB21</strain>
    </source>
</reference>
<dbReference type="SUPFAM" id="SSF109604">
    <property type="entry name" value="HD-domain/PDEase-like"/>
    <property type="match status" value="1"/>
</dbReference>
<feature type="domain" description="HD/PDEase" evidence="2">
    <location>
        <begin position="159"/>
        <end position="291"/>
    </location>
</feature>